<organism evidence="2 3">
    <name type="scientific">Methylotuvimicrobium alcaliphilum (strain DSM 19304 / NCIMB 14124 / VKM B-2133 / 20Z)</name>
    <name type="common">Methylomicrobium alcaliphilum</name>
    <dbReference type="NCBI Taxonomy" id="1091494"/>
    <lineage>
        <taxon>Bacteria</taxon>
        <taxon>Pseudomonadati</taxon>
        <taxon>Pseudomonadota</taxon>
        <taxon>Gammaproteobacteria</taxon>
        <taxon>Methylococcales</taxon>
        <taxon>Methylococcaceae</taxon>
        <taxon>Methylotuvimicrobium</taxon>
    </lineage>
</organism>
<evidence type="ECO:0000259" key="1">
    <source>
        <dbReference type="Pfam" id="PF12727"/>
    </source>
</evidence>
<evidence type="ECO:0000313" key="3">
    <source>
        <dbReference type="Proteomes" id="UP000008315"/>
    </source>
</evidence>
<dbReference type="Proteomes" id="UP000008315">
    <property type="component" value="Chromosome"/>
</dbReference>
<dbReference type="EMBL" id="FO082060">
    <property type="protein sequence ID" value="CCE21918.1"/>
    <property type="molecule type" value="Genomic_DNA"/>
</dbReference>
<dbReference type="AlphaFoldDB" id="G4SVZ7"/>
<dbReference type="RefSeq" id="WP_014146727.1">
    <property type="nucleotide sequence ID" value="NC_016112.1"/>
</dbReference>
<feature type="domain" description="PBP" evidence="1">
    <location>
        <begin position="8"/>
        <end position="68"/>
    </location>
</feature>
<dbReference type="PATRIC" id="fig|271065.3.peg.227"/>
<protein>
    <submittedName>
        <fullName evidence="2">Periplasmic molybdate-binding protein/domain</fullName>
    </submittedName>
</protein>
<evidence type="ECO:0000313" key="2">
    <source>
        <dbReference type="EMBL" id="CCE21918.1"/>
    </source>
</evidence>
<dbReference type="KEGG" id="mah:MEALZ_0218"/>
<accession>G4SVZ7</accession>
<sequence length="97" mass="10896">MAVGRIRADDHDHVGLTISNGKADVGIAVESVARQLRLDFIPLTKERFDLVMRRFDYFEPPIQNLLELTRTPAFIEKAEELGGYDLSGAGRVVLNLR</sequence>
<name>G4SVZ7_META2</name>
<reference evidence="3" key="1">
    <citation type="journal article" date="2012" name="J. Bacteriol.">
        <title>Genome sequence of the haloalkaliphilic methanotrophic bacterium Methylomicrobium alcaliphilum 20Z.</title>
        <authorList>
            <person name="Vuilleumier S."/>
            <person name="Khmelenina V.N."/>
            <person name="Bringel F."/>
            <person name="Reshetnikov A.S."/>
            <person name="Lajus A."/>
            <person name="Mangenot S."/>
            <person name="Rouy Z."/>
            <person name="Op den Camp H.J."/>
            <person name="Jetten M.S."/>
            <person name="Dispirito A.A."/>
            <person name="Dunfield P."/>
            <person name="Klotz M.G."/>
            <person name="Semrau J.D."/>
            <person name="Stein L.Y."/>
            <person name="Barbe V."/>
            <person name="Medigue C."/>
            <person name="Trotsenko Y.A."/>
            <person name="Kalyuzhnaya M.G."/>
        </authorList>
    </citation>
    <scope>NUCLEOTIDE SEQUENCE [LARGE SCALE GENOMIC DNA]</scope>
    <source>
        <strain evidence="3">DSM 19304 / NCIMB 14124 / VKM B-2133 / 20Z</strain>
    </source>
</reference>
<keyword evidence="3" id="KW-1185">Reference proteome</keyword>
<gene>
    <name evidence="2" type="ordered locus">MEALZ_0218</name>
</gene>
<dbReference type="InterPro" id="IPR024370">
    <property type="entry name" value="PBP_domain"/>
</dbReference>
<dbReference type="HOGENOM" id="CLU_169311_0_0_6"/>
<dbReference type="STRING" id="1091494.MEALZ_0218"/>
<proteinExistence type="predicted"/>
<dbReference type="PANTHER" id="PTHR38431:SF1">
    <property type="entry name" value="BLL2305 PROTEIN"/>
    <property type="match status" value="1"/>
</dbReference>
<dbReference type="Pfam" id="PF12727">
    <property type="entry name" value="PBP_like"/>
    <property type="match status" value="1"/>
</dbReference>
<dbReference type="PANTHER" id="PTHR38431">
    <property type="entry name" value="BLL2305 PROTEIN"/>
    <property type="match status" value="1"/>
</dbReference>